<keyword evidence="1" id="KW-0812">Transmembrane</keyword>
<dbReference type="Proteomes" id="UP000027980">
    <property type="component" value="Chromosome"/>
</dbReference>
<feature type="transmembrane region" description="Helical" evidence="1">
    <location>
        <begin position="9"/>
        <end position="31"/>
    </location>
</feature>
<accession>A0A075LI46</accession>
<keyword evidence="1" id="KW-0472">Membrane</keyword>
<gene>
    <name evidence="2" type="ORF">GZ22_02215</name>
</gene>
<keyword evidence="1" id="KW-1133">Transmembrane helix</keyword>
<dbReference type="KEGG" id="tap:GZ22_02215"/>
<dbReference type="EMBL" id="CP008876">
    <property type="protein sequence ID" value="AIF65577.1"/>
    <property type="molecule type" value="Genomic_DNA"/>
</dbReference>
<evidence type="ECO:0000313" key="2">
    <source>
        <dbReference type="EMBL" id="AIF65577.1"/>
    </source>
</evidence>
<reference evidence="2 3" key="1">
    <citation type="submission" date="2014-07" db="EMBL/GenBank/DDBJ databases">
        <title>Complete genome sequence of a moderately halophilic bacterium Terribacillus aidingensis MP602, isolated from Cryptomeria fortunei in Tianmu mountain in China.</title>
        <authorList>
            <person name="Wang Y."/>
            <person name="Lu P."/>
            <person name="Zhang L."/>
        </authorList>
    </citation>
    <scope>NUCLEOTIDE SEQUENCE [LARGE SCALE GENOMIC DNA]</scope>
    <source>
        <strain evidence="2 3">MP602</strain>
    </source>
</reference>
<evidence type="ECO:0000256" key="1">
    <source>
        <dbReference type="SAM" id="Phobius"/>
    </source>
</evidence>
<dbReference type="HOGENOM" id="CLU_184250_0_0_9"/>
<sequence length="72" mass="8216">MSWEAKRAIAVLFISIPLLIAVYLCFNSHLLYQSSFDMTDGDVIGRTLIIIFTLYLFTKIGFVILKSTEKQP</sequence>
<organism evidence="2 3">
    <name type="scientific">Terribacillus saccharophilus</name>
    <dbReference type="NCBI Taxonomy" id="361277"/>
    <lineage>
        <taxon>Bacteria</taxon>
        <taxon>Bacillati</taxon>
        <taxon>Bacillota</taxon>
        <taxon>Bacilli</taxon>
        <taxon>Bacillales</taxon>
        <taxon>Bacillaceae</taxon>
        <taxon>Terribacillus</taxon>
    </lineage>
</organism>
<proteinExistence type="predicted"/>
<protein>
    <submittedName>
        <fullName evidence="2">Uncharacterized protein</fullName>
    </submittedName>
</protein>
<evidence type="ECO:0000313" key="3">
    <source>
        <dbReference type="Proteomes" id="UP000027980"/>
    </source>
</evidence>
<dbReference type="AlphaFoldDB" id="A0A075LI46"/>
<dbReference type="RefSeq" id="WP_038565456.1">
    <property type="nucleotide sequence ID" value="NZ_KZ614143.1"/>
</dbReference>
<feature type="transmembrane region" description="Helical" evidence="1">
    <location>
        <begin position="43"/>
        <end position="65"/>
    </location>
</feature>
<name>A0A075LI46_9BACI</name>